<dbReference type="EC" id="2.3.1.-" evidence="4"/>
<dbReference type="SUPFAM" id="SSF110710">
    <property type="entry name" value="TTHA0583/YokD-like"/>
    <property type="match status" value="1"/>
</dbReference>
<evidence type="ECO:0000256" key="1">
    <source>
        <dbReference type="ARBA" id="ARBA00006383"/>
    </source>
</evidence>
<reference evidence="6" key="1">
    <citation type="journal article" date="2019" name="Int. J. Syst. Evol. Microbiol.">
        <title>The Global Catalogue of Microorganisms (GCM) 10K type strain sequencing project: providing services to taxonomists for standard genome sequencing and annotation.</title>
        <authorList>
            <consortium name="The Broad Institute Genomics Platform"/>
            <consortium name="The Broad Institute Genome Sequencing Center for Infectious Disease"/>
            <person name="Wu L."/>
            <person name="Ma J."/>
        </authorList>
    </citation>
    <scope>NUCLEOTIDE SEQUENCE [LARGE SCALE GENOMIC DNA]</scope>
    <source>
        <strain evidence="6">JCM 30346</strain>
    </source>
</reference>
<evidence type="ECO:0000313" key="5">
    <source>
        <dbReference type="EMBL" id="MFC6082731.1"/>
    </source>
</evidence>
<gene>
    <name evidence="5" type="ORF">ACFP1K_16295</name>
</gene>
<dbReference type="EMBL" id="JBHSRF010000020">
    <property type="protein sequence ID" value="MFC6082731.1"/>
    <property type="molecule type" value="Genomic_DNA"/>
</dbReference>
<sequence length="266" mass="29136">MAELRAMDIHSGDVVLVHASLRRLGRVVDGVGTVLASLREVIGPEGTLVVPTFTSSNSDTSRVHANRTRGMTPSDLLEYRACLPPFDAETTPSIECGLLTERVRSQPGAVRSRHPQTSFAALGPAARLLMSDHDPADHLGESSPLAKLYMKKAQVLLLGVAYESCTAFHLAEYRYSPSPPRTVYGCMIETHSGPRWWQYEDVVLDDRDFGECGLEMEGSVPVVKGRVGDADSRCFSLVEAVDFAESWLRRNRLNVGASISSYDGIR</sequence>
<keyword evidence="4" id="KW-0046">Antibiotic resistance</keyword>
<dbReference type="Proteomes" id="UP001596137">
    <property type="component" value="Unassembled WGS sequence"/>
</dbReference>
<evidence type="ECO:0000256" key="4">
    <source>
        <dbReference type="RuleBase" id="RU365031"/>
    </source>
</evidence>
<accession>A0ABW1NIA6</accession>
<comment type="caution">
    <text evidence="5">The sequence shown here is derived from an EMBL/GenBank/DDBJ whole genome shotgun (WGS) entry which is preliminary data.</text>
</comment>
<comment type="catalytic activity">
    <reaction evidence="4">
        <text>a 2-deoxystreptamine antibiotic + acetyl-CoA = an N(3)-acetyl-2-deoxystreptamine antibiotic + CoA + H(+)</text>
        <dbReference type="Rhea" id="RHEA:12665"/>
        <dbReference type="ChEBI" id="CHEBI:15378"/>
        <dbReference type="ChEBI" id="CHEBI:57287"/>
        <dbReference type="ChEBI" id="CHEBI:57288"/>
        <dbReference type="ChEBI" id="CHEBI:57921"/>
        <dbReference type="ChEBI" id="CHEBI:77452"/>
        <dbReference type="EC" id="2.3.1.81"/>
    </reaction>
</comment>
<dbReference type="InterPro" id="IPR028345">
    <property type="entry name" value="Antibiotic_NAT-like"/>
</dbReference>
<evidence type="ECO:0000256" key="2">
    <source>
        <dbReference type="ARBA" id="ARBA00022679"/>
    </source>
</evidence>
<comment type="similarity">
    <text evidence="1 4">Belongs to the antibiotic N-acetyltransferase family.</text>
</comment>
<evidence type="ECO:0000313" key="6">
    <source>
        <dbReference type="Proteomes" id="UP001596137"/>
    </source>
</evidence>
<dbReference type="InterPro" id="IPR003679">
    <property type="entry name" value="Amioglycoside_AcTrfase"/>
</dbReference>
<keyword evidence="2 4" id="KW-0808">Transferase</keyword>
<dbReference type="PANTHER" id="PTHR11104:SF0">
    <property type="entry name" value="SPBETA PROPHAGE-DERIVED AMINOGLYCOSIDE N(3')-ACETYLTRANSFERASE-LIKE PROTEIN YOKD"/>
    <property type="match status" value="1"/>
</dbReference>
<dbReference type="Pfam" id="PF02522">
    <property type="entry name" value="Antibiotic_NAT"/>
    <property type="match status" value="1"/>
</dbReference>
<keyword evidence="3 4" id="KW-0012">Acyltransferase</keyword>
<keyword evidence="6" id="KW-1185">Reference proteome</keyword>
<dbReference type="PANTHER" id="PTHR11104">
    <property type="entry name" value="AMINOGLYCOSIDE N3-ACETYLTRANSFERASE"/>
    <property type="match status" value="1"/>
</dbReference>
<proteinExistence type="inferred from homology"/>
<evidence type="ECO:0000256" key="3">
    <source>
        <dbReference type="ARBA" id="ARBA00023315"/>
    </source>
</evidence>
<organism evidence="5 6">
    <name type="scientific">Sphaerisporangium aureirubrum</name>
    <dbReference type="NCBI Taxonomy" id="1544736"/>
    <lineage>
        <taxon>Bacteria</taxon>
        <taxon>Bacillati</taxon>
        <taxon>Actinomycetota</taxon>
        <taxon>Actinomycetes</taxon>
        <taxon>Streptosporangiales</taxon>
        <taxon>Streptosporangiaceae</taxon>
        <taxon>Sphaerisporangium</taxon>
    </lineage>
</organism>
<dbReference type="RefSeq" id="WP_380753433.1">
    <property type="nucleotide sequence ID" value="NZ_JBHSRF010000020.1"/>
</dbReference>
<name>A0ABW1NIA6_9ACTN</name>
<protein>
    <recommendedName>
        <fullName evidence="4">Aminoglycoside N(3)-acetyltransferase</fullName>
        <ecNumber evidence="4">2.3.1.-</ecNumber>
    </recommendedName>
</protein>